<dbReference type="InterPro" id="IPR048711">
    <property type="entry name" value="WHD_Rv2258c"/>
</dbReference>
<name>A0A7M7RGY6_STRPU</name>
<feature type="domain" description="Methyltransferase" evidence="1">
    <location>
        <begin position="182"/>
        <end position="293"/>
    </location>
</feature>
<accession>A0A7M7RGY6</accession>
<evidence type="ECO:0000313" key="3">
    <source>
        <dbReference type="EnsemblMetazoa" id="XP_787047"/>
    </source>
</evidence>
<organism evidence="3 4">
    <name type="scientific">Strongylocentrotus purpuratus</name>
    <name type="common">Purple sea urchin</name>
    <dbReference type="NCBI Taxonomy" id="7668"/>
    <lineage>
        <taxon>Eukaryota</taxon>
        <taxon>Metazoa</taxon>
        <taxon>Echinodermata</taxon>
        <taxon>Eleutherozoa</taxon>
        <taxon>Echinozoa</taxon>
        <taxon>Echinoidea</taxon>
        <taxon>Euechinoidea</taxon>
        <taxon>Echinacea</taxon>
        <taxon>Camarodonta</taxon>
        <taxon>Echinidea</taxon>
        <taxon>Strongylocentrotidae</taxon>
        <taxon>Strongylocentrotus</taxon>
    </lineage>
</organism>
<feature type="domain" description="S-adenosylmethionine-dependent methyltransferase Rv2258c-like winged HTH" evidence="2">
    <location>
        <begin position="32"/>
        <end position="106"/>
    </location>
</feature>
<dbReference type="SUPFAM" id="SSF46785">
    <property type="entry name" value="Winged helix' DNA-binding domain"/>
    <property type="match status" value="1"/>
</dbReference>
<proteinExistence type="predicted"/>
<dbReference type="OMA" id="FVGFDYH"/>
<dbReference type="GeneID" id="581977"/>
<dbReference type="FunCoup" id="A0A7M7RGY6">
    <property type="interactions" value="19"/>
</dbReference>
<dbReference type="InterPro" id="IPR053173">
    <property type="entry name" value="SAM-binding_MTase"/>
</dbReference>
<dbReference type="InterPro" id="IPR036388">
    <property type="entry name" value="WH-like_DNA-bd_sf"/>
</dbReference>
<dbReference type="EnsemblMetazoa" id="XM_781954">
    <property type="protein sequence ID" value="XP_787047"/>
    <property type="gene ID" value="LOC581977"/>
</dbReference>
<dbReference type="Gene3D" id="3.40.50.150">
    <property type="entry name" value="Vaccinia Virus protein VP39"/>
    <property type="match status" value="1"/>
</dbReference>
<evidence type="ECO:0000313" key="4">
    <source>
        <dbReference type="Proteomes" id="UP000007110"/>
    </source>
</evidence>
<dbReference type="OrthoDB" id="506498at2759"/>
<keyword evidence="4" id="KW-1185">Reference proteome</keyword>
<dbReference type="PANTHER" id="PTHR45128">
    <property type="entry name" value="METHYLTRANSFERASE TYPE 11"/>
    <property type="match status" value="1"/>
</dbReference>
<dbReference type="CDD" id="cd02440">
    <property type="entry name" value="AdoMet_MTases"/>
    <property type="match status" value="1"/>
</dbReference>
<dbReference type="InterPro" id="IPR025714">
    <property type="entry name" value="Methyltranfer_dom"/>
</dbReference>
<dbReference type="Pfam" id="PF21320">
    <property type="entry name" value="WHD_Rv2258c"/>
    <property type="match status" value="1"/>
</dbReference>
<evidence type="ECO:0008006" key="5">
    <source>
        <dbReference type="Google" id="ProtNLM"/>
    </source>
</evidence>
<dbReference type="AlphaFoldDB" id="A0A7M7RGY6"/>
<dbReference type="InterPro" id="IPR036390">
    <property type="entry name" value="WH_DNA-bd_sf"/>
</dbReference>
<reference evidence="4" key="1">
    <citation type="submission" date="2015-02" db="EMBL/GenBank/DDBJ databases">
        <title>Genome sequencing for Strongylocentrotus purpuratus.</title>
        <authorList>
            <person name="Murali S."/>
            <person name="Liu Y."/>
            <person name="Vee V."/>
            <person name="English A."/>
            <person name="Wang M."/>
            <person name="Skinner E."/>
            <person name="Han Y."/>
            <person name="Muzny D.M."/>
            <person name="Worley K.C."/>
            <person name="Gibbs R.A."/>
        </authorList>
    </citation>
    <scope>NUCLEOTIDE SEQUENCE</scope>
</reference>
<dbReference type="Gene3D" id="1.10.10.10">
    <property type="entry name" value="Winged helix-like DNA-binding domain superfamily/Winged helix DNA-binding domain"/>
    <property type="match status" value="1"/>
</dbReference>
<dbReference type="RefSeq" id="XP_787047.4">
    <property type="nucleotide sequence ID" value="XM_781954.5"/>
</dbReference>
<dbReference type="Pfam" id="PF13847">
    <property type="entry name" value="Methyltransf_31"/>
    <property type="match status" value="1"/>
</dbReference>
<dbReference type="InterPro" id="IPR029063">
    <property type="entry name" value="SAM-dependent_MTases_sf"/>
</dbReference>
<reference evidence="3" key="2">
    <citation type="submission" date="2021-01" db="UniProtKB">
        <authorList>
            <consortium name="EnsemblMetazoa"/>
        </authorList>
    </citation>
    <scope>IDENTIFICATION</scope>
</reference>
<dbReference type="SUPFAM" id="SSF53335">
    <property type="entry name" value="S-adenosyl-L-methionine-dependent methyltransferases"/>
    <property type="match status" value="1"/>
</dbReference>
<sequence length="368" mass="40910">MDAEIRMRKAEAGSEETPPEFAHRMMKTINAATITLALSLGCETGLFNVIATQKEPQTSKQIAESAGMKERYVREWLGSMVVARIVDMDPDNQTYFVPESRRPFLTNGPCNIVAFSGLVPMLCQAYDSVLGCFKEDGPQGVPYSQYPRFHRFMDHMSRKMHDNSLIQDMIPSITGLVDMLETNVSVLDLGCGQGHATMLMAQRFPGCTFYGLDISQKAIAEARAEAARLSLTNCKFMVQDVATLPHTWTNTFQLVTCFDAFHDMADPEGVLRETRRVMIDGGLLLMMEVNVHSSPHKNVGNPRAIDGYVISMLHCTPVSMYFGGPGLGTMWGKENASEMLKKHGFGDITMKPSKDRFNVLITGKKKTD</sequence>
<evidence type="ECO:0000259" key="1">
    <source>
        <dbReference type="Pfam" id="PF13847"/>
    </source>
</evidence>
<evidence type="ECO:0000259" key="2">
    <source>
        <dbReference type="Pfam" id="PF21320"/>
    </source>
</evidence>
<dbReference type="PANTHER" id="PTHR45128:SF1">
    <property type="entry name" value="S-ADENOSYLMETHIONINE-DEPENDENT METHYLTRANSFERASE RV2258C"/>
    <property type="match status" value="1"/>
</dbReference>
<dbReference type="InParanoid" id="A0A7M7RGY6"/>
<dbReference type="KEGG" id="spu:581977"/>
<protein>
    <recommendedName>
        <fullName evidence="5">Methyltransferase domain-containing protein</fullName>
    </recommendedName>
</protein>
<dbReference type="Proteomes" id="UP000007110">
    <property type="component" value="Unassembled WGS sequence"/>
</dbReference>